<protein>
    <submittedName>
        <fullName evidence="3">DUF3311 domain-containing protein</fullName>
    </submittedName>
</protein>
<feature type="transmembrane region" description="Helical" evidence="2">
    <location>
        <begin position="48"/>
        <end position="70"/>
    </location>
</feature>
<name>A0A6M6JGE6_9PSEU</name>
<keyword evidence="2" id="KW-0472">Membrane</keyword>
<keyword evidence="2" id="KW-1133">Transmembrane helix</keyword>
<gene>
    <name evidence="3" type="ORF">HOP40_09375</name>
</gene>
<dbReference type="AlphaFoldDB" id="A0A6M6JGE6"/>
<dbReference type="KEGG" id="pbro:HOP40_09375"/>
<evidence type="ECO:0000256" key="1">
    <source>
        <dbReference type="SAM" id="MobiDB-lite"/>
    </source>
</evidence>
<sequence>MSESTSRPPRDQDGLRVNAWNLLLLVPFLMLVTPWFNSVEPELFGMPFFYWSQFAWVPVGVVCVAIVYVMTRDEPAPVAPGTAADVDDLDEGAQR</sequence>
<reference evidence="3 4" key="1">
    <citation type="submission" date="2020-05" db="EMBL/GenBank/DDBJ databases">
        <authorList>
            <person name="Mo P."/>
        </authorList>
    </citation>
    <scope>NUCLEOTIDE SEQUENCE [LARGE SCALE GENOMIC DNA]</scope>
    <source>
        <strain evidence="3 4">Gen01</strain>
    </source>
</reference>
<keyword evidence="4" id="KW-1185">Reference proteome</keyword>
<keyword evidence="2" id="KW-0812">Transmembrane</keyword>
<evidence type="ECO:0000313" key="3">
    <source>
        <dbReference type="EMBL" id="QJY45987.1"/>
    </source>
</evidence>
<feature type="transmembrane region" description="Helical" evidence="2">
    <location>
        <begin position="20"/>
        <end position="36"/>
    </location>
</feature>
<dbReference type="Pfam" id="PF11755">
    <property type="entry name" value="DUF3311"/>
    <property type="match status" value="1"/>
</dbReference>
<proteinExistence type="predicted"/>
<feature type="region of interest" description="Disordered" evidence="1">
    <location>
        <begin position="76"/>
        <end position="95"/>
    </location>
</feature>
<evidence type="ECO:0000313" key="4">
    <source>
        <dbReference type="Proteomes" id="UP000505377"/>
    </source>
</evidence>
<dbReference type="Proteomes" id="UP000505377">
    <property type="component" value="Chromosome"/>
</dbReference>
<dbReference type="EMBL" id="CP053564">
    <property type="protein sequence ID" value="QJY45987.1"/>
    <property type="molecule type" value="Genomic_DNA"/>
</dbReference>
<organism evidence="3 4">
    <name type="scientific">Pseudonocardia broussonetiae</name>
    <dbReference type="NCBI Taxonomy" id="2736640"/>
    <lineage>
        <taxon>Bacteria</taxon>
        <taxon>Bacillati</taxon>
        <taxon>Actinomycetota</taxon>
        <taxon>Actinomycetes</taxon>
        <taxon>Pseudonocardiales</taxon>
        <taxon>Pseudonocardiaceae</taxon>
        <taxon>Pseudonocardia</taxon>
    </lineage>
</organism>
<evidence type="ECO:0000256" key="2">
    <source>
        <dbReference type="SAM" id="Phobius"/>
    </source>
</evidence>
<feature type="compositionally biased region" description="Acidic residues" evidence="1">
    <location>
        <begin position="85"/>
        <end position="95"/>
    </location>
</feature>
<accession>A0A6M6JGE6</accession>
<dbReference type="InterPro" id="IPR021741">
    <property type="entry name" value="DUF3311"/>
</dbReference>
<dbReference type="RefSeq" id="WP_172156740.1">
    <property type="nucleotide sequence ID" value="NZ_CP053564.1"/>
</dbReference>